<feature type="coiled-coil region" evidence="1">
    <location>
        <begin position="128"/>
        <end position="185"/>
    </location>
</feature>
<evidence type="ECO:0000313" key="3">
    <source>
        <dbReference type="Proteomes" id="UP001211907"/>
    </source>
</evidence>
<dbReference type="Gene3D" id="3.40.50.10140">
    <property type="entry name" value="Toll/interleukin-1 receptor homology (TIR) domain"/>
    <property type="match status" value="1"/>
</dbReference>
<dbReference type="EMBL" id="JADGJH010003914">
    <property type="protein sequence ID" value="KAJ3088139.1"/>
    <property type="molecule type" value="Genomic_DNA"/>
</dbReference>
<dbReference type="InterPro" id="IPR035897">
    <property type="entry name" value="Toll_tir_struct_dom_sf"/>
</dbReference>
<evidence type="ECO:0000256" key="1">
    <source>
        <dbReference type="SAM" id="Coils"/>
    </source>
</evidence>
<gene>
    <name evidence="2" type="ORF">HK100_008144</name>
</gene>
<dbReference type="AlphaFoldDB" id="A0AAD5SQZ0"/>
<feature type="coiled-coil region" evidence="1">
    <location>
        <begin position="7"/>
        <end position="64"/>
    </location>
</feature>
<feature type="non-terminal residue" evidence="2">
    <location>
        <position position="1"/>
    </location>
</feature>
<protein>
    <submittedName>
        <fullName evidence="2">Uncharacterized protein</fullName>
    </submittedName>
</protein>
<organism evidence="2 3">
    <name type="scientific">Physocladia obscura</name>
    <dbReference type="NCBI Taxonomy" id="109957"/>
    <lineage>
        <taxon>Eukaryota</taxon>
        <taxon>Fungi</taxon>
        <taxon>Fungi incertae sedis</taxon>
        <taxon>Chytridiomycota</taxon>
        <taxon>Chytridiomycota incertae sedis</taxon>
        <taxon>Chytridiomycetes</taxon>
        <taxon>Chytridiales</taxon>
        <taxon>Chytriomycetaceae</taxon>
        <taxon>Physocladia</taxon>
    </lineage>
</organism>
<sequence length="290" mass="32743">MSQSKRFSKLENDLKVTRNRRAAYENMAVNGGISFRRENALRMLNDVRLEIRKIEGQITDLKVQQGLEFAKDKLEELNPTAPATWKRQRPRTEALTGRALLAWIRDDIEARIADLQAPQGIPYTEAQLRLLNIDLDAAREHLAKHERMQANADSQDEADKARRLKANTKGRIESIENRIADLIAKQKLLPPVFPPNIQPSVVPADIQPQIQSTAQSNPQSKKYPVFISYCWKNSKTAVAENKIEDGKVGGCDPRNLARKISGDGFETWLDVEKLDAGLSLSDQLPDAIYH</sequence>
<comment type="caution">
    <text evidence="2">The sequence shown here is derived from an EMBL/GenBank/DDBJ whole genome shotgun (WGS) entry which is preliminary data.</text>
</comment>
<proteinExistence type="predicted"/>
<keyword evidence="3" id="KW-1185">Reference proteome</keyword>
<name>A0AAD5SQZ0_9FUNG</name>
<dbReference type="Proteomes" id="UP001211907">
    <property type="component" value="Unassembled WGS sequence"/>
</dbReference>
<evidence type="ECO:0000313" key="2">
    <source>
        <dbReference type="EMBL" id="KAJ3088139.1"/>
    </source>
</evidence>
<accession>A0AAD5SQZ0</accession>
<keyword evidence="1" id="KW-0175">Coiled coil</keyword>
<reference evidence="2" key="1">
    <citation type="submission" date="2020-05" db="EMBL/GenBank/DDBJ databases">
        <title>Phylogenomic resolution of chytrid fungi.</title>
        <authorList>
            <person name="Stajich J.E."/>
            <person name="Amses K."/>
            <person name="Simmons R."/>
            <person name="Seto K."/>
            <person name="Myers J."/>
            <person name="Bonds A."/>
            <person name="Quandt C.A."/>
            <person name="Barry K."/>
            <person name="Liu P."/>
            <person name="Grigoriev I."/>
            <person name="Longcore J.E."/>
            <person name="James T.Y."/>
        </authorList>
    </citation>
    <scope>NUCLEOTIDE SEQUENCE</scope>
    <source>
        <strain evidence="2">JEL0513</strain>
    </source>
</reference>